<dbReference type="GO" id="GO:0005813">
    <property type="term" value="C:centrosome"/>
    <property type="evidence" value="ECO:0007669"/>
    <property type="project" value="TreeGrafter"/>
</dbReference>
<evidence type="ECO:0000313" key="9">
    <source>
        <dbReference type="Proteomes" id="UP000694388"/>
    </source>
</evidence>
<reference evidence="8" key="1">
    <citation type="submission" date="2025-08" db="UniProtKB">
        <authorList>
            <consortium name="Ensembl"/>
        </authorList>
    </citation>
    <scope>IDENTIFICATION</scope>
</reference>
<comment type="similarity">
    <text evidence="3">Belongs to the ODF2 family.</text>
</comment>
<evidence type="ECO:0000256" key="5">
    <source>
        <dbReference type="ARBA" id="ARBA00023054"/>
    </source>
</evidence>
<keyword evidence="4" id="KW-0963">Cytoplasm</keyword>
<proteinExistence type="inferred from homology"/>
<name>A0A8C4R2M3_EPTBU</name>
<organism evidence="8 9">
    <name type="scientific">Eptatretus burgeri</name>
    <name type="common">Inshore hagfish</name>
    <dbReference type="NCBI Taxonomy" id="7764"/>
    <lineage>
        <taxon>Eukaryota</taxon>
        <taxon>Metazoa</taxon>
        <taxon>Chordata</taxon>
        <taxon>Craniata</taxon>
        <taxon>Vertebrata</taxon>
        <taxon>Cyclostomata</taxon>
        <taxon>Myxini</taxon>
        <taxon>Myxiniformes</taxon>
        <taxon>Myxinidae</taxon>
        <taxon>Eptatretinae</taxon>
        <taxon>Eptatretus</taxon>
    </lineage>
</organism>
<reference evidence="8" key="2">
    <citation type="submission" date="2025-09" db="UniProtKB">
        <authorList>
            <consortium name="Ensembl"/>
        </authorList>
    </citation>
    <scope>IDENTIFICATION</scope>
</reference>
<dbReference type="Proteomes" id="UP000694388">
    <property type="component" value="Unplaced"/>
</dbReference>
<evidence type="ECO:0000256" key="6">
    <source>
        <dbReference type="ARBA" id="ARBA00023212"/>
    </source>
</evidence>
<feature type="coiled-coil region" evidence="7">
    <location>
        <begin position="1"/>
        <end position="35"/>
    </location>
</feature>
<dbReference type="GO" id="GO:0005814">
    <property type="term" value="C:centriole"/>
    <property type="evidence" value="ECO:0007669"/>
    <property type="project" value="UniProtKB-SubCell"/>
</dbReference>
<dbReference type="AlphaFoldDB" id="A0A8C4R2M3"/>
<feature type="coiled-coil region" evidence="7">
    <location>
        <begin position="107"/>
        <end position="162"/>
    </location>
</feature>
<evidence type="ECO:0000313" key="8">
    <source>
        <dbReference type="Ensembl" id="ENSEBUP00000024255.1"/>
    </source>
</evidence>
<keyword evidence="5 7" id="KW-0175">Coiled coil</keyword>
<evidence type="ECO:0000256" key="1">
    <source>
        <dbReference type="ARBA" id="ARBA00004114"/>
    </source>
</evidence>
<sequence length="179" mass="20220">MNAEAGQKDGLLRKLQEAEKEGEAAATEAAALRDALSHLTQQASSPDSAALRQHQEVLSSQLEKFQVTAHVLQNLMQQHHRQKVQWTPLPEQQDVLLQKLTDSEEGSSQLLKRVHELEKNMKNLVTEVELEKGKVQSSVEQRRSLEANLAYLQNQLHSKQAENQQQAMQMQVGILLLFL</sequence>
<accession>A0A8C4R2M3</accession>
<dbReference type="Ensembl" id="ENSEBUT00000024831.1">
    <property type="protein sequence ID" value="ENSEBUP00000024255.1"/>
    <property type="gene ID" value="ENSEBUG00000014944.1"/>
</dbReference>
<dbReference type="InterPro" id="IPR026099">
    <property type="entry name" value="Odf2-rel"/>
</dbReference>
<evidence type="ECO:0000256" key="3">
    <source>
        <dbReference type="ARBA" id="ARBA00009316"/>
    </source>
</evidence>
<dbReference type="GO" id="GO:1902017">
    <property type="term" value="P:regulation of cilium assembly"/>
    <property type="evidence" value="ECO:0007669"/>
    <property type="project" value="TreeGrafter"/>
</dbReference>
<dbReference type="PANTHER" id="PTHR23162:SF10">
    <property type="entry name" value="FI13205P"/>
    <property type="match status" value="1"/>
</dbReference>
<comment type="subcellular location">
    <subcellularLocation>
        <location evidence="2">Cell projection</location>
        <location evidence="2">Cilium</location>
    </subcellularLocation>
    <subcellularLocation>
        <location evidence="1">Cytoplasm</location>
        <location evidence="1">Cytoskeleton</location>
        <location evidence="1">Microtubule organizing center</location>
        <location evidence="1">Centrosome</location>
        <location evidence="1">Centriole</location>
    </subcellularLocation>
</comment>
<dbReference type="GO" id="GO:0005929">
    <property type="term" value="C:cilium"/>
    <property type="evidence" value="ECO:0007669"/>
    <property type="project" value="UniProtKB-SubCell"/>
</dbReference>
<protein>
    <submittedName>
        <fullName evidence="8">Uncharacterized protein</fullName>
    </submittedName>
</protein>
<dbReference type="PANTHER" id="PTHR23162">
    <property type="entry name" value="OUTER DENSE FIBER OF SPERM TAILS 2"/>
    <property type="match status" value="1"/>
</dbReference>
<evidence type="ECO:0000256" key="2">
    <source>
        <dbReference type="ARBA" id="ARBA00004138"/>
    </source>
</evidence>
<keyword evidence="9" id="KW-1185">Reference proteome</keyword>
<evidence type="ECO:0000256" key="4">
    <source>
        <dbReference type="ARBA" id="ARBA00022490"/>
    </source>
</evidence>
<keyword evidence="6" id="KW-0206">Cytoskeleton</keyword>
<evidence type="ECO:0000256" key="7">
    <source>
        <dbReference type="SAM" id="Coils"/>
    </source>
</evidence>